<dbReference type="EMBL" id="BAAAQM010000075">
    <property type="protein sequence ID" value="GAA2002712.1"/>
    <property type="molecule type" value="Genomic_DNA"/>
</dbReference>
<evidence type="ECO:0000256" key="4">
    <source>
        <dbReference type="ARBA" id="ARBA00022741"/>
    </source>
</evidence>
<evidence type="ECO:0000256" key="7">
    <source>
        <dbReference type="PROSITE-ProRule" id="PRU10141"/>
    </source>
</evidence>
<dbReference type="InterPro" id="IPR011009">
    <property type="entry name" value="Kinase-like_dom_sf"/>
</dbReference>
<evidence type="ECO:0000259" key="9">
    <source>
        <dbReference type="PROSITE" id="PS50011"/>
    </source>
</evidence>
<keyword evidence="5" id="KW-0418">Kinase</keyword>
<evidence type="ECO:0000256" key="2">
    <source>
        <dbReference type="ARBA" id="ARBA00022527"/>
    </source>
</evidence>
<feature type="domain" description="Protein kinase" evidence="9">
    <location>
        <begin position="13"/>
        <end position="282"/>
    </location>
</feature>
<accession>A0ABN2T9U7</accession>
<reference evidence="10 11" key="1">
    <citation type="journal article" date="2019" name="Int. J. Syst. Evol. Microbiol.">
        <title>The Global Catalogue of Microorganisms (GCM) 10K type strain sequencing project: providing services to taxonomists for standard genome sequencing and annotation.</title>
        <authorList>
            <consortium name="The Broad Institute Genomics Platform"/>
            <consortium name="The Broad Institute Genome Sequencing Center for Infectious Disease"/>
            <person name="Wu L."/>
            <person name="Ma J."/>
        </authorList>
    </citation>
    <scope>NUCLEOTIDE SEQUENCE [LARGE SCALE GENOMIC DNA]</scope>
    <source>
        <strain evidence="10 11">JCM 16013</strain>
    </source>
</reference>
<keyword evidence="11" id="KW-1185">Reference proteome</keyword>
<evidence type="ECO:0000256" key="8">
    <source>
        <dbReference type="SAM" id="MobiDB-lite"/>
    </source>
</evidence>
<dbReference type="CDD" id="cd14014">
    <property type="entry name" value="STKc_PknB_like"/>
    <property type="match status" value="1"/>
</dbReference>
<dbReference type="PROSITE" id="PS50011">
    <property type="entry name" value="PROTEIN_KINASE_DOM"/>
    <property type="match status" value="1"/>
</dbReference>
<keyword evidence="3" id="KW-0808">Transferase</keyword>
<sequence>MTGAPGRVIAGRYRLDAPLGRGGMGEVWRAWDQRLERDTAVKLIRAEQAALFGDRDVLSKRFVRECRALARIDHPGVVSIHDAGRDPDRSGGELFLVMQYIDGVRLADWLVEEEPVPWQRAAALGAQIASVLTALHAIPVVHRDLKPANVMLRADGTAVLLDLGIAGLLDPDASRLTRTGETLGSPAYTAPELAVSGTSGPPSDAYALGCVLHEALCGETVFRAPTIYALYEKHAKEAPRPVRTVRPDVPEALDALILALLAKEPAARPPAVEVFRTLAAMLPAGEDEAERPHDPWRPFRRPMAPAPRLLAQRGAAPSDARPAPPAPAAPVAEPPPTVSSLDIDLDAALAHAEALVGAARYAEAANVLAAVMGTVHQAYGPDSRILRDLQAQHANIVRLGAAERAPRQRSTTRP</sequence>
<proteinExistence type="predicted"/>
<organism evidence="10 11">
    <name type="scientific">Catenulispora subtropica</name>
    <dbReference type="NCBI Taxonomy" id="450798"/>
    <lineage>
        <taxon>Bacteria</taxon>
        <taxon>Bacillati</taxon>
        <taxon>Actinomycetota</taxon>
        <taxon>Actinomycetes</taxon>
        <taxon>Catenulisporales</taxon>
        <taxon>Catenulisporaceae</taxon>
        <taxon>Catenulispora</taxon>
    </lineage>
</organism>
<dbReference type="Proteomes" id="UP001499854">
    <property type="component" value="Unassembled WGS sequence"/>
</dbReference>
<protein>
    <recommendedName>
        <fullName evidence="1">non-specific serine/threonine protein kinase</fullName>
        <ecNumber evidence="1">2.7.11.1</ecNumber>
    </recommendedName>
</protein>
<dbReference type="SMART" id="SM00220">
    <property type="entry name" value="S_TKc"/>
    <property type="match status" value="1"/>
</dbReference>
<feature type="binding site" evidence="7">
    <location>
        <position position="42"/>
    </location>
    <ligand>
        <name>ATP</name>
        <dbReference type="ChEBI" id="CHEBI:30616"/>
    </ligand>
</feature>
<dbReference type="PROSITE" id="PS00107">
    <property type="entry name" value="PROTEIN_KINASE_ATP"/>
    <property type="match status" value="1"/>
</dbReference>
<keyword evidence="4 7" id="KW-0547">Nucleotide-binding</keyword>
<dbReference type="PANTHER" id="PTHR43289">
    <property type="entry name" value="MITOGEN-ACTIVATED PROTEIN KINASE KINASE KINASE 20-RELATED"/>
    <property type="match status" value="1"/>
</dbReference>
<feature type="region of interest" description="Disordered" evidence="8">
    <location>
        <begin position="311"/>
        <end position="337"/>
    </location>
</feature>
<name>A0ABN2T9U7_9ACTN</name>
<dbReference type="RefSeq" id="WP_344662513.1">
    <property type="nucleotide sequence ID" value="NZ_BAAAQM010000075.1"/>
</dbReference>
<gene>
    <name evidence="10" type="ORF">GCM10009838_80860</name>
</gene>
<evidence type="ECO:0000256" key="6">
    <source>
        <dbReference type="ARBA" id="ARBA00022840"/>
    </source>
</evidence>
<feature type="compositionally biased region" description="Pro residues" evidence="8">
    <location>
        <begin position="322"/>
        <end position="337"/>
    </location>
</feature>
<dbReference type="InterPro" id="IPR000719">
    <property type="entry name" value="Prot_kinase_dom"/>
</dbReference>
<dbReference type="PROSITE" id="PS00108">
    <property type="entry name" value="PROTEIN_KINASE_ST"/>
    <property type="match status" value="1"/>
</dbReference>
<dbReference type="EC" id="2.7.11.1" evidence="1"/>
<dbReference type="Pfam" id="PF00069">
    <property type="entry name" value="Pkinase"/>
    <property type="match status" value="1"/>
</dbReference>
<evidence type="ECO:0000256" key="1">
    <source>
        <dbReference type="ARBA" id="ARBA00012513"/>
    </source>
</evidence>
<keyword evidence="6 7" id="KW-0067">ATP-binding</keyword>
<evidence type="ECO:0000313" key="10">
    <source>
        <dbReference type="EMBL" id="GAA2002712.1"/>
    </source>
</evidence>
<dbReference type="Gene3D" id="1.10.510.10">
    <property type="entry name" value="Transferase(Phosphotransferase) domain 1"/>
    <property type="match status" value="1"/>
</dbReference>
<dbReference type="InterPro" id="IPR017441">
    <property type="entry name" value="Protein_kinase_ATP_BS"/>
</dbReference>
<feature type="compositionally biased region" description="Low complexity" evidence="8">
    <location>
        <begin position="311"/>
        <end position="321"/>
    </location>
</feature>
<evidence type="ECO:0000313" key="11">
    <source>
        <dbReference type="Proteomes" id="UP001499854"/>
    </source>
</evidence>
<dbReference type="SUPFAM" id="SSF56112">
    <property type="entry name" value="Protein kinase-like (PK-like)"/>
    <property type="match status" value="1"/>
</dbReference>
<dbReference type="InterPro" id="IPR008271">
    <property type="entry name" value="Ser/Thr_kinase_AS"/>
</dbReference>
<evidence type="ECO:0000256" key="3">
    <source>
        <dbReference type="ARBA" id="ARBA00022679"/>
    </source>
</evidence>
<keyword evidence="2" id="KW-0723">Serine/threonine-protein kinase</keyword>
<comment type="caution">
    <text evidence="10">The sequence shown here is derived from an EMBL/GenBank/DDBJ whole genome shotgun (WGS) entry which is preliminary data.</text>
</comment>
<dbReference type="Gene3D" id="3.30.200.20">
    <property type="entry name" value="Phosphorylase Kinase, domain 1"/>
    <property type="match status" value="1"/>
</dbReference>
<dbReference type="PANTHER" id="PTHR43289:SF6">
    <property type="entry name" value="SERINE_THREONINE-PROTEIN KINASE NEKL-3"/>
    <property type="match status" value="1"/>
</dbReference>
<evidence type="ECO:0000256" key="5">
    <source>
        <dbReference type="ARBA" id="ARBA00022777"/>
    </source>
</evidence>